<dbReference type="AlphaFoldDB" id="A0A3D8SRB1"/>
<evidence type="ECO:0000313" key="3">
    <source>
        <dbReference type="Proteomes" id="UP000256645"/>
    </source>
</evidence>
<protein>
    <recommendedName>
        <fullName evidence="1">Trafficking protein particle complex II-specific subunit 65 IgD3 domain-containing protein</fullName>
    </recommendedName>
</protein>
<dbReference type="PANTHER" id="PTHR28159">
    <property type="entry name" value="TRAFFICKING PROTEIN PARTICLE COMPLEX II-SPECIFIC SUBUNIT 65"/>
    <property type="match status" value="1"/>
</dbReference>
<dbReference type="GO" id="GO:1990071">
    <property type="term" value="C:TRAPPII protein complex"/>
    <property type="evidence" value="ECO:0007669"/>
    <property type="project" value="InterPro"/>
</dbReference>
<evidence type="ECO:0000313" key="2">
    <source>
        <dbReference type="EMBL" id="RDW88849.1"/>
    </source>
</evidence>
<dbReference type="OrthoDB" id="5345392at2759"/>
<evidence type="ECO:0000259" key="1">
    <source>
        <dbReference type="Pfam" id="PF12735"/>
    </source>
</evidence>
<dbReference type="Proteomes" id="UP000256645">
    <property type="component" value="Unassembled WGS sequence"/>
</dbReference>
<dbReference type="GO" id="GO:0006891">
    <property type="term" value="P:intra-Golgi vesicle-mediated transport"/>
    <property type="evidence" value="ECO:0007669"/>
    <property type="project" value="InterPro"/>
</dbReference>
<dbReference type="GO" id="GO:0005802">
    <property type="term" value="C:trans-Golgi network"/>
    <property type="evidence" value="ECO:0007669"/>
    <property type="project" value="TreeGrafter"/>
</dbReference>
<comment type="caution">
    <text evidence="2">The sequence shown here is derived from an EMBL/GenBank/DDBJ whole genome shotgun (WGS) entry which is preliminary data.</text>
</comment>
<dbReference type="PANTHER" id="PTHR28159:SF1">
    <property type="entry name" value="TRAFFICKING PROTEIN PARTICLE COMPLEX II-SPECIFIC SUBUNIT 65"/>
    <property type="match status" value="1"/>
</dbReference>
<dbReference type="Pfam" id="PF12735">
    <property type="entry name" value="IgD3_Trs65"/>
    <property type="match status" value="1"/>
</dbReference>
<keyword evidence="3" id="KW-1185">Reference proteome</keyword>
<feature type="domain" description="Trafficking protein particle complex II-specific subunit 65 IgD3" evidence="1">
    <location>
        <begin position="416"/>
        <end position="589"/>
    </location>
</feature>
<accession>A0A3D8SRB1</accession>
<name>A0A3D8SRB1_9HELO</name>
<organism evidence="2 3">
    <name type="scientific">Coleophoma cylindrospora</name>
    <dbReference type="NCBI Taxonomy" id="1849047"/>
    <lineage>
        <taxon>Eukaryota</taxon>
        <taxon>Fungi</taxon>
        <taxon>Dikarya</taxon>
        <taxon>Ascomycota</taxon>
        <taxon>Pezizomycotina</taxon>
        <taxon>Leotiomycetes</taxon>
        <taxon>Helotiales</taxon>
        <taxon>Dermateaceae</taxon>
        <taxon>Coleophoma</taxon>
    </lineage>
</organism>
<dbReference type="InterPro" id="IPR024662">
    <property type="entry name" value="Trs65"/>
</dbReference>
<proteinExistence type="predicted"/>
<sequence>MMELGEIESTPRGSLEFVESSILDTIIPLSTSLDIEDSLKGSVERLDEGHDSPLAAIPRRQALFFDETVNVYVILQTPYFDERTLRSYLGRLIITLEAQVVNTVAENYEGAPPSETVYTGSVQNTEDPIIVVQGPNEAGSEGHILVVWKMSAFLGRPRLRLQNPSIVFAASASLKPAEQLEADALKEEYLPSQMPSGLNLLEAFSNESVVGSVKPHLSALRVSRVAPLTQAAKDLRRPLKNMSKRTLRVYPAINARVRYSRPSTTPKTPCVITSLDVDITPYANCTITLTEVNVTMSGGFVEDLNHVQGLSLPIDCRPQDDVTFLYRVEPDGMDLTNRSQLRTLEISVLAVVDLVEGVCQPIISMKWTTSLDFTPPVNPGYGPPTQPIVRQHRPSQLSLGSSFDNIPTVSSFAAGRPDSLLSMEYTTRQERTSSIPDFGVTMTFTGPSAENAIYPGKRFNWSVFVVNRSDRSRKLAIAVIPRRKRMETRVTRPLSTGYGSSQKDDKVADAVLDENIVYAMQRNSILDSAEVVCLSTDIRVGPLAPSACHTVELTFIALKEGIVSFDAVRVVDLGTQEHVDIKDVPNIIVSKDPKAT</sequence>
<dbReference type="InterPro" id="IPR055420">
    <property type="entry name" value="IgD3_Trs65"/>
</dbReference>
<dbReference type="EMBL" id="PDLM01000001">
    <property type="protein sequence ID" value="RDW88849.1"/>
    <property type="molecule type" value="Genomic_DNA"/>
</dbReference>
<reference evidence="2 3" key="1">
    <citation type="journal article" date="2018" name="IMA Fungus">
        <title>IMA Genome-F 9: Draft genome sequence of Annulohypoxylon stygium, Aspergillus mulundensis, Berkeleyomyces basicola (syn. Thielaviopsis basicola), Ceratocystis smalleyi, two Cercospora beticola strains, Coleophoma cylindrospora, Fusarium fracticaudum, Phialophora cf. hyalina, and Morchella septimelata.</title>
        <authorList>
            <person name="Wingfield B.D."/>
            <person name="Bills G.F."/>
            <person name="Dong Y."/>
            <person name="Huang W."/>
            <person name="Nel W.J."/>
            <person name="Swalarsk-Parry B.S."/>
            <person name="Vaghefi N."/>
            <person name="Wilken P.M."/>
            <person name="An Z."/>
            <person name="de Beer Z.W."/>
            <person name="De Vos L."/>
            <person name="Chen L."/>
            <person name="Duong T.A."/>
            <person name="Gao Y."/>
            <person name="Hammerbacher A."/>
            <person name="Kikkert J.R."/>
            <person name="Li Y."/>
            <person name="Li H."/>
            <person name="Li K."/>
            <person name="Li Q."/>
            <person name="Liu X."/>
            <person name="Ma X."/>
            <person name="Naidoo K."/>
            <person name="Pethybridge S.J."/>
            <person name="Sun J."/>
            <person name="Steenkamp E.T."/>
            <person name="van der Nest M.A."/>
            <person name="van Wyk S."/>
            <person name="Wingfield M.J."/>
            <person name="Xiong C."/>
            <person name="Yue Q."/>
            <person name="Zhang X."/>
        </authorList>
    </citation>
    <scope>NUCLEOTIDE SEQUENCE [LARGE SCALE GENOMIC DNA]</scope>
    <source>
        <strain evidence="2 3">BP6252</strain>
    </source>
</reference>
<gene>
    <name evidence="2" type="ORF">BP6252_00881</name>
</gene>
<dbReference type="STRING" id="1849047.A0A3D8SRB1"/>